<dbReference type="InterPro" id="IPR012341">
    <property type="entry name" value="6hp_glycosidase-like_sf"/>
</dbReference>
<feature type="domain" description="Alpha-L-rhamnosidase six-hairpin glycosidase" evidence="1">
    <location>
        <begin position="204"/>
        <end position="522"/>
    </location>
</feature>
<dbReference type="Gene3D" id="1.50.10.10">
    <property type="match status" value="1"/>
</dbReference>
<dbReference type="PANTHER" id="PTHR34987">
    <property type="entry name" value="C, PUTATIVE (AFU_ORTHOLOGUE AFUA_3G02880)-RELATED"/>
    <property type="match status" value="1"/>
</dbReference>
<dbReference type="EMBL" id="JBHLWN010000082">
    <property type="protein sequence ID" value="MFC0215161.1"/>
    <property type="molecule type" value="Genomic_DNA"/>
</dbReference>
<gene>
    <name evidence="3" type="ORF">ACFFK0_22450</name>
</gene>
<feature type="domain" description="Glycosyl hydrolase family 78 alpha-rhamnosidase N-terminal" evidence="2">
    <location>
        <begin position="35"/>
        <end position="176"/>
    </location>
</feature>
<reference evidence="3 4" key="1">
    <citation type="submission" date="2024-09" db="EMBL/GenBank/DDBJ databases">
        <authorList>
            <person name="Sun Q."/>
            <person name="Mori K."/>
        </authorList>
    </citation>
    <scope>NUCLEOTIDE SEQUENCE [LARGE SCALE GENOMIC DNA]</scope>
    <source>
        <strain evidence="3 4">CCM 7759</strain>
    </source>
</reference>
<accession>A0ABV6DR75</accession>
<evidence type="ECO:0000259" key="1">
    <source>
        <dbReference type="Pfam" id="PF17389"/>
    </source>
</evidence>
<comment type="caution">
    <text evidence="3">The sequence shown here is derived from an EMBL/GenBank/DDBJ whole genome shotgun (WGS) entry which is preliminary data.</text>
</comment>
<sequence>MSMNSGGAGIRETNEEFVREAQRLVPHLYEAKVYPQQVVEAVRDEQAFQGWRTQHAEDIDSWKERSYGKDDSFILDFGDHHVGYLTLGLKSVGSPQDAPLRLKLIFGEMPCEVAESFDTYDGWLSRAWLQEEIVNVDVLPAVLKLPRRYCFRYLKIVVVDTSRKYTVAFTDIHCTTVTSGDVTRIPPLPEGTAEAWTTMDRIGIKTLQDCMQTVFEDGPKRDRRLWIGDLRLQALANYVTFGNNDLVKRCLYMFGGMTLNGGKVGACVFETPQPLVDDTLLYDYSLFFVATLYDYYNATKDRRALEELWPVAWRQIETALERLDERSVVRDDPSWWCFVDWHPDLNKQAPAQAVLIYAIRRGLALARELGLAEQAAVLERKLEEVTTAAKTLLWDEEKGFFVSGADRQVSWASQIWMVLADVLTAEENAALLDRLFAESPDIRIRTPYMYHHLVEALFLCGKKEQAIEQLRLYWGGMVKAGADTFFEVYQPEDELLSPYGSHLINSYCHAWSCTPTYFIRTYIAQG</sequence>
<evidence type="ECO:0000313" key="3">
    <source>
        <dbReference type="EMBL" id="MFC0215161.1"/>
    </source>
</evidence>
<dbReference type="Pfam" id="PF21104">
    <property type="entry name" value="Glyco_hydro_78_N"/>
    <property type="match status" value="1"/>
</dbReference>
<evidence type="ECO:0000313" key="4">
    <source>
        <dbReference type="Proteomes" id="UP001589776"/>
    </source>
</evidence>
<dbReference type="SUPFAM" id="SSF48208">
    <property type="entry name" value="Six-hairpin glycosidases"/>
    <property type="match status" value="1"/>
</dbReference>
<keyword evidence="3" id="KW-0378">Hydrolase</keyword>
<name>A0ABV6DR75_9BACL</name>
<dbReference type="InterPro" id="IPR049164">
    <property type="entry name" value="Glyco_hydro_78_N"/>
</dbReference>
<dbReference type="InterPro" id="IPR035396">
    <property type="entry name" value="Bac_rhamnosid6H"/>
</dbReference>
<dbReference type="RefSeq" id="WP_377472605.1">
    <property type="nucleotide sequence ID" value="NZ_JBHLWN010000082.1"/>
</dbReference>
<keyword evidence="4" id="KW-1185">Reference proteome</keyword>
<evidence type="ECO:0000259" key="2">
    <source>
        <dbReference type="Pfam" id="PF21104"/>
    </source>
</evidence>
<dbReference type="InterPro" id="IPR008928">
    <property type="entry name" value="6-hairpin_glycosidase_sf"/>
</dbReference>
<protein>
    <submittedName>
        <fullName evidence="3">Sugar hydrolase</fullName>
    </submittedName>
</protein>
<dbReference type="Pfam" id="PF17389">
    <property type="entry name" value="Bac_rhamnosid6H"/>
    <property type="match status" value="1"/>
</dbReference>
<proteinExistence type="predicted"/>
<dbReference type="GO" id="GO:0016787">
    <property type="term" value="F:hydrolase activity"/>
    <property type="evidence" value="ECO:0007669"/>
    <property type="project" value="UniProtKB-KW"/>
</dbReference>
<dbReference type="PANTHER" id="PTHR34987:SF4">
    <property type="entry name" value="ALPHA-L-RHAMNOSIDASE C-TERMINAL DOMAIN-CONTAINING PROTEIN"/>
    <property type="match status" value="1"/>
</dbReference>
<organism evidence="3 4">
    <name type="scientific">Paenibacillus chartarius</name>
    <dbReference type="NCBI Taxonomy" id="747481"/>
    <lineage>
        <taxon>Bacteria</taxon>
        <taxon>Bacillati</taxon>
        <taxon>Bacillota</taxon>
        <taxon>Bacilli</taxon>
        <taxon>Bacillales</taxon>
        <taxon>Paenibacillaceae</taxon>
        <taxon>Paenibacillus</taxon>
    </lineage>
</organism>
<dbReference type="Proteomes" id="UP001589776">
    <property type="component" value="Unassembled WGS sequence"/>
</dbReference>